<evidence type="ECO:0000313" key="2">
    <source>
        <dbReference type="EMBL" id="CAA9340319.1"/>
    </source>
</evidence>
<dbReference type="PANTHER" id="PTHR38600">
    <property type="entry name" value="TRANSCRIPTIONAL REGULATORY PROTEIN"/>
    <property type="match status" value="1"/>
</dbReference>
<organism evidence="2">
    <name type="scientific">uncultured Nocardioidaceae bacterium</name>
    <dbReference type="NCBI Taxonomy" id="253824"/>
    <lineage>
        <taxon>Bacteria</taxon>
        <taxon>Bacillati</taxon>
        <taxon>Actinomycetota</taxon>
        <taxon>Actinomycetes</taxon>
        <taxon>Propionibacteriales</taxon>
        <taxon>Nocardioidaceae</taxon>
        <taxon>environmental samples</taxon>
    </lineage>
</organism>
<dbReference type="PROSITE" id="PS50987">
    <property type="entry name" value="HTH_ARSR_2"/>
    <property type="match status" value="1"/>
</dbReference>
<protein>
    <submittedName>
        <fullName evidence="2">Transcriptional regulator, ArsR family</fullName>
    </submittedName>
</protein>
<dbReference type="SMART" id="SM00418">
    <property type="entry name" value="HTH_ARSR"/>
    <property type="match status" value="1"/>
</dbReference>
<evidence type="ECO:0000259" key="1">
    <source>
        <dbReference type="PROSITE" id="PS50987"/>
    </source>
</evidence>
<reference evidence="2" key="1">
    <citation type="submission" date="2020-02" db="EMBL/GenBank/DDBJ databases">
        <authorList>
            <person name="Meier V. D."/>
        </authorList>
    </citation>
    <scope>NUCLEOTIDE SEQUENCE</scope>
    <source>
        <strain evidence="2">AVDCRST_MAG29</strain>
    </source>
</reference>
<dbReference type="InterPro" id="IPR036390">
    <property type="entry name" value="WH_DNA-bd_sf"/>
</dbReference>
<name>A0A6J4LRR0_9ACTN</name>
<dbReference type="InterPro" id="IPR011991">
    <property type="entry name" value="ArsR-like_HTH"/>
</dbReference>
<dbReference type="Pfam" id="PF12840">
    <property type="entry name" value="HTH_20"/>
    <property type="match status" value="1"/>
</dbReference>
<dbReference type="EMBL" id="CADCUG010000096">
    <property type="protein sequence ID" value="CAA9340319.1"/>
    <property type="molecule type" value="Genomic_DNA"/>
</dbReference>
<accession>A0A6J4LRR0</accession>
<dbReference type="CDD" id="cd00090">
    <property type="entry name" value="HTH_ARSR"/>
    <property type="match status" value="1"/>
</dbReference>
<dbReference type="PANTHER" id="PTHR38600:SF2">
    <property type="entry name" value="SLL0088 PROTEIN"/>
    <property type="match status" value="1"/>
</dbReference>
<dbReference type="GO" id="GO:0003700">
    <property type="term" value="F:DNA-binding transcription factor activity"/>
    <property type="evidence" value="ECO:0007669"/>
    <property type="project" value="InterPro"/>
</dbReference>
<dbReference type="InterPro" id="IPR036388">
    <property type="entry name" value="WH-like_DNA-bd_sf"/>
</dbReference>
<sequence>MPPDPEEVSAGVFAALADPNRRAILAALAEFGPSTATDLSGRLSITRQGIAKHLGLLADAGLVISDAGAGRRVLYRHRSEPIKVAQSYLAALASDWDGSLDRLAALLDEPPR</sequence>
<dbReference type="AlphaFoldDB" id="A0A6J4LRR0"/>
<dbReference type="Gene3D" id="1.10.10.10">
    <property type="entry name" value="Winged helix-like DNA-binding domain superfamily/Winged helix DNA-binding domain"/>
    <property type="match status" value="1"/>
</dbReference>
<proteinExistence type="predicted"/>
<gene>
    <name evidence="2" type="ORF">AVDCRST_MAG29-1444</name>
</gene>
<dbReference type="NCBIfam" id="NF033788">
    <property type="entry name" value="HTH_metalloreg"/>
    <property type="match status" value="1"/>
</dbReference>
<dbReference type="SUPFAM" id="SSF46785">
    <property type="entry name" value="Winged helix' DNA-binding domain"/>
    <property type="match status" value="1"/>
</dbReference>
<dbReference type="InterPro" id="IPR001845">
    <property type="entry name" value="HTH_ArsR_DNA-bd_dom"/>
</dbReference>
<feature type="domain" description="HTH arsR-type" evidence="1">
    <location>
        <begin position="1"/>
        <end position="99"/>
    </location>
</feature>